<dbReference type="PANTHER" id="PTHR37031">
    <property type="entry name" value="METALLOPHOSPHATASE BINDING DOMAIN PROTEIN"/>
    <property type="match status" value="1"/>
</dbReference>
<feature type="domain" description="DUF7800" evidence="2">
    <location>
        <begin position="1"/>
        <end position="85"/>
    </location>
</feature>
<feature type="domain" description="PhoD-like phosphatase metallophosphatase" evidence="1">
    <location>
        <begin position="137"/>
        <end position="250"/>
    </location>
</feature>
<dbReference type="Pfam" id="PF09423">
    <property type="entry name" value="PhoD"/>
    <property type="match status" value="1"/>
</dbReference>
<accession>A0A2P7NRC8</accession>
<name>A0A2P7NRC8_9PROT</name>
<dbReference type="RefSeq" id="WP_106708260.1">
    <property type="nucleotide sequence ID" value="NZ_PXXU01000089.1"/>
</dbReference>
<dbReference type="PANTHER" id="PTHR37031:SF2">
    <property type="entry name" value="PHOD-LIKE PHOSPHATASE METALLOPHOSPHATASE DOMAIN-CONTAINING PROTEIN"/>
    <property type="match status" value="1"/>
</dbReference>
<reference evidence="3 4" key="1">
    <citation type="submission" date="2018-03" db="EMBL/GenBank/DDBJ databases">
        <title>Draft genome of Nitrosomonas supralitoralis APG5.</title>
        <authorList>
            <person name="Urakawa H."/>
            <person name="Lopez J.V."/>
        </authorList>
    </citation>
    <scope>NUCLEOTIDE SEQUENCE [LARGE SCALE GENOMIC DNA]</scope>
    <source>
        <strain evidence="3 4">APG5</strain>
    </source>
</reference>
<dbReference type="OrthoDB" id="9795624at2"/>
<dbReference type="Gene3D" id="3.60.21.70">
    <property type="entry name" value="PhoD-like phosphatase"/>
    <property type="match status" value="1"/>
</dbReference>
<dbReference type="InterPro" id="IPR018946">
    <property type="entry name" value="PhoD-like_MPP"/>
</dbReference>
<evidence type="ECO:0000259" key="2">
    <source>
        <dbReference type="Pfam" id="PF25077"/>
    </source>
</evidence>
<evidence type="ECO:0000313" key="4">
    <source>
        <dbReference type="Proteomes" id="UP000241912"/>
    </source>
</evidence>
<evidence type="ECO:0000313" key="3">
    <source>
        <dbReference type="EMBL" id="PSJ15989.1"/>
    </source>
</evidence>
<dbReference type="EMBL" id="PXXU01000089">
    <property type="protein sequence ID" value="PSJ15989.1"/>
    <property type="molecule type" value="Genomic_DNA"/>
</dbReference>
<organism evidence="3 4">
    <name type="scientific">Nitrosomonas supralitoralis</name>
    <dbReference type="NCBI Taxonomy" id="2116706"/>
    <lineage>
        <taxon>Bacteria</taxon>
        <taxon>Pseudomonadati</taxon>
        <taxon>Pseudomonadota</taxon>
        <taxon>Betaproteobacteria</taxon>
        <taxon>Nitrosomonadales</taxon>
        <taxon>Nitrosomonadaceae</taxon>
        <taxon>Nitrosomonas</taxon>
    </lineage>
</organism>
<dbReference type="InterPro" id="IPR029052">
    <property type="entry name" value="Metallo-depent_PP-like"/>
</dbReference>
<gene>
    <name evidence="3" type="ORF">C7H79_15985</name>
</gene>
<dbReference type="Proteomes" id="UP000241912">
    <property type="component" value="Unassembled WGS sequence"/>
</dbReference>
<dbReference type="CDD" id="cd07389">
    <property type="entry name" value="MPP_PhoD"/>
    <property type="match status" value="1"/>
</dbReference>
<dbReference type="InterPro" id="IPR038607">
    <property type="entry name" value="PhoD-like_sf"/>
</dbReference>
<dbReference type="InterPro" id="IPR056702">
    <property type="entry name" value="DUF7800"/>
</dbReference>
<dbReference type="AlphaFoldDB" id="A0A2P7NRC8"/>
<dbReference type="SUPFAM" id="SSF56300">
    <property type="entry name" value="Metallo-dependent phosphatases"/>
    <property type="match status" value="1"/>
</dbReference>
<protein>
    <submittedName>
        <fullName evidence="3">Metallophosphatase</fullName>
    </submittedName>
</protein>
<comment type="caution">
    <text evidence="3">The sequence shown here is derived from an EMBL/GenBank/DDBJ whole genome shotgun (WGS) entry which is preliminary data.</text>
</comment>
<proteinExistence type="predicted"/>
<sequence>MTKLVLGPILRYVGETDATIWVEVNAACEVEILGRCASTFEVEGHHYALVYMTDLQPATRHEYSVHLDGDKVWPELDSSFPPSVIRTFDSHAKLRIAFGSCRVAMPHEPPFTLTHQKDAAHGFEIDALRALTFRMRAQPEEQWPHALLMLGDQIYADEVSPEIRAWISTRRDISQPPGEELADFEEFTQLYRDSWGQADIRWLLSTIPSMMIFDDHDVNDDWNISHGWVQDMRAKPWWQRRIVGAFMSYWVYQHLGNLSPAELHEDALFKQIDDARREDFGSRLRELAMRADKFPDSYRWSFHRDFGDVRLVVVDSRAGRMLASDRRDMLDENEWQWIESHVSGDFRHLLIGTSLPVFMGPGFHYLEAWNEAVCNGEWGSWFINIGERIRRKLDLEHWCAFGTSFRRMVALIRSVAAGERGRTPETITVLSGDVHHVYLAKVKFSGPALPSMVYQAVCSPFRNPLGVRDQRIMRAGWSVMVGKMARGLARMAGVRQPEVDWHLCHPEPWFDNQVATLELSDRQALLRFEKSLPAEDASPQLQQVFEHRLDKY</sequence>
<keyword evidence="4" id="KW-1185">Reference proteome</keyword>
<evidence type="ECO:0000259" key="1">
    <source>
        <dbReference type="Pfam" id="PF09423"/>
    </source>
</evidence>
<dbReference type="Pfam" id="PF25077">
    <property type="entry name" value="DUF7800"/>
    <property type="match status" value="1"/>
</dbReference>